<accession>A0ABN8LPB6</accession>
<name>A0ABN8LPB6_9CNID</name>
<evidence type="ECO:0000313" key="3">
    <source>
        <dbReference type="Proteomes" id="UP001159427"/>
    </source>
</evidence>
<feature type="region of interest" description="Disordered" evidence="1">
    <location>
        <begin position="230"/>
        <end position="253"/>
    </location>
</feature>
<reference evidence="2 3" key="1">
    <citation type="submission" date="2022-05" db="EMBL/GenBank/DDBJ databases">
        <authorList>
            <consortium name="Genoscope - CEA"/>
            <person name="William W."/>
        </authorList>
    </citation>
    <scope>NUCLEOTIDE SEQUENCE [LARGE SCALE GENOMIC DNA]</scope>
</reference>
<protein>
    <submittedName>
        <fullName evidence="2">Uncharacterized protein</fullName>
    </submittedName>
</protein>
<dbReference type="EMBL" id="CALNXI010000059">
    <property type="protein sequence ID" value="CAH3017290.1"/>
    <property type="molecule type" value="Genomic_DNA"/>
</dbReference>
<organism evidence="2 3">
    <name type="scientific">Porites evermanni</name>
    <dbReference type="NCBI Taxonomy" id="104178"/>
    <lineage>
        <taxon>Eukaryota</taxon>
        <taxon>Metazoa</taxon>
        <taxon>Cnidaria</taxon>
        <taxon>Anthozoa</taxon>
        <taxon>Hexacorallia</taxon>
        <taxon>Scleractinia</taxon>
        <taxon>Fungiina</taxon>
        <taxon>Poritidae</taxon>
        <taxon>Porites</taxon>
    </lineage>
</organism>
<gene>
    <name evidence="2" type="ORF">PEVE_00036656</name>
</gene>
<dbReference type="Proteomes" id="UP001159427">
    <property type="component" value="Unassembled WGS sequence"/>
</dbReference>
<comment type="caution">
    <text evidence="2">The sequence shown here is derived from an EMBL/GenBank/DDBJ whole genome shotgun (WGS) entry which is preliminary data.</text>
</comment>
<evidence type="ECO:0000313" key="2">
    <source>
        <dbReference type="EMBL" id="CAH3017290.1"/>
    </source>
</evidence>
<keyword evidence="3" id="KW-1185">Reference proteome</keyword>
<evidence type="ECO:0000256" key="1">
    <source>
        <dbReference type="SAM" id="MobiDB-lite"/>
    </source>
</evidence>
<sequence length="253" mass="28477">MEDGEKGSELFQMTINYSDPTRRHGLGDKKLGNMIVKEFLIEQAVNLQCYQQFHKRPARPRQRLNKMLGGEIPVPTPKTNREIKETLTVNFEAEGYTIGELVVPKQHKKLILNSDGTLNEVLSTVSGRKIPLAENIKRDLERSEMKDRGYGVIDVPALVEKPHIYILGRCIGKDVKQLGYSQTRCQCLDELQNNLLTSKGCPVTDIMRFFHTNGPGQQFESDRIKIVRAGPAGEGKEIEESSPSKHDCGRAES</sequence>
<proteinExistence type="predicted"/>
<feature type="compositionally biased region" description="Basic and acidic residues" evidence="1">
    <location>
        <begin position="234"/>
        <end position="253"/>
    </location>
</feature>